<evidence type="ECO:0000313" key="1">
    <source>
        <dbReference type="EMBL" id="ESN90604.1"/>
    </source>
</evidence>
<dbReference type="PANTHER" id="PTHR13248:SF4">
    <property type="entry name" value="ELONGIN B"/>
    <property type="match status" value="1"/>
</dbReference>
<sequence>MTLNSQTVHFTLRRQRTTIFLNIDEEKTILELKQLISKAIKLAPEKFKLYRENMLWLDKGLGEMKKKLKAVGYSGGSTRPDEPAILYLCFLTGYNRQGRAVYESVDVVPYSLPRQSRAAASSVISQSNKSVPK</sequence>
<dbReference type="OrthoDB" id="7537057at2759"/>
<evidence type="ECO:0008006" key="4">
    <source>
        <dbReference type="Google" id="ProtNLM"/>
    </source>
</evidence>
<dbReference type="STRING" id="6412.T1EY00"/>
<dbReference type="EMBL" id="AMQM01002305">
    <property type="status" value="NOT_ANNOTATED_CDS"/>
    <property type="molecule type" value="Genomic_DNA"/>
</dbReference>
<dbReference type="HOGENOM" id="CLU_1908988_0_0_1"/>
<dbReference type="EMBL" id="KB097753">
    <property type="protein sequence ID" value="ESN90604.1"/>
    <property type="molecule type" value="Genomic_DNA"/>
</dbReference>
<keyword evidence="3" id="KW-1185">Reference proteome</keyword>
<dbReference type="InterPro" id="IPR039049">
    <property type="entry name" value="ELOB"/>
</dbReference>
<dbReference type="RefSeq" id="XP_009031505.1">
    <property type="nucleotide sequence ID" value="XM_009033257.1"/>
</dbReference>
<dbReference type="SUPFAM" id="SSF54236">
    <property type="entry name" value="Ubiquitin-like"/>
    <property type="match status" value="1"/>
</dbReference>
<dbReference type="Proteomes" id="UP000015101">
    <property type="component" value="Unassembled WGS sequence"/>
</dbReference>
<accession>T1EY00</accession>
<gene>
    <name evidence="2" type="primary">20201450</name>
    <name evidence="1" type="ORF">HELRODRAFT_166296</name>
</gene>
<reference evidence="2" key="3">
    <citation type="submission" date="2015-06" db="UniProtKB">
        <authorList>
            <consortium name="EnsemblMetazoa"/>
        </authorList>
    </citation>
    <scope>IDENTIFICATION</scope>
</reference>
<dbReference type="AlphaFoldDB" id="T1EY00"/>
<dbReference type="GO" id="GO:0030891">
    <property type="term" value="C:VCB complex"/>
    <property type="evidence" value="ECO:0000318"/>
    <property type="project" value="GO_Central"/>
</dbReference>
<reference evidence="3" key="1">
    <citation type="submission" date="2012-12" db="EMBL/GenBank/DDBJ databases">
        <authorList>
            <person name="Hellsten U."/>
            <person name="Grimwood J."/>
            <person name="Chapman J.A."/>
            <person name="Shapiro H."/>
            <person name="Aerts A."/>
            <person name="Otillar R.P."/>
            <person name="Terry A.Y."/>
            <person name="Boore J.L."/>
            <person name="Simakov O."/>
            <person name="Marletaz F."/>
            <person name="Cho S.-J."/>
            <person name="Edsinger-Gonzales E."/>
            <person name="Havlak P."/>
            <person name="Kuo D.-H."/>
            <person name="Larsson T."/>
            <person name="Lv J."/>
            <person name="Arendt D."/>
            <person name="Savage R."/>
            <person name="Osoegawa K."/>
            <person name="de Jong P."/>
            <person name="Lindberg D.R."/>
            <person name="Seaver E.C."/>
            <person name="Weisblat D.A."/>
            <person name="Putnam N.H."/>
            <person name="Grigoriev I.V."/>
            <person name="Rokhsar D.S."/>
        </authorList>
    </citation>
    <scope>NUCLEOTIDE SEQUENCE</scope>
</reference>
<dbReference type="EnsemblMetazoa" id="HelroT166296">
    <property type="protein sequence ID" value="HelroP166296"/>
    <property type="gene ID" value="HelroG166296"/>
</dbReference>
<proteinExistence type="predicted"/>
<dbReference type="PANTHER" id="PTHR13248">
    <property type="entry name" value="TRANSCRIPTION ELONGATION FACTOR B POLYPEPTIDE 2"/>
    <property type="match status" value="1"/>
</dbReference>
<protein>
    <recommendedName>
        <fullName evidence="4">Ubiquitin-like domain-containing protein</fullName>
    </recommendedName>
</protein>
<name>T1EY00_HELRO</name>
<dbReference type="InterPro" id="IPR029071">
    <property type="entry name" value="Ubiquitin-like_domsf"/>
</dbReference>
<dbReference type="GO" id="GO:0006368">
    <property type="term" value="P:transcription elongation by RNA polymerase II"/>
    <property type="evidence" value="ECO:0007669"/>
    <property type="project" value="InterPro"/>
</dbReference>
<evidence type="ECO:0000313" key="2">
    <source>
        <dbReference type="EnsemblMetazoa" id="HelroP166296"/>
    </source>
</evidence>
<organism evidence="2 3">
    <name type="scientific">Helobdella robusta</name>
    <name type="common">Californian leech</name>
    <dbReference type="NCBI Taxonomy" id="6412"/>
    <lineage>
        <taxon>Eukaryota</taxon>
        <taxon>Metazoa</taxon>
        <taxon>Spiralia</taxon>
        <taxon>Lophotrochozoa</taxon>
        <taxon>Annelida</taxon>
        <taxon>Clitellata</taxon>
        <taxon>Hirudinea</taxon>
        <taxon>Rhynchobdellida</taxon>
        <taxon>Glossiphoniidae</taxon>
        <taxon>Helobdella</taxon>
    </lineage>
</organism>
<dbReference type="GeneID" id="20201450"/>
<evidence type="ECO:0000313" key="3">
    <source>
        <dbReference type="Proteomes" id="UP000015101"/>
    </source>
</evidence>
<dbReference type="KEGG" id="hro:HELRODRAFT_166296"/>
<dbReference type="GO" id="GO:0070449">
    <property type="term" value="C:elongin complex"/>
    <property type="evidence" value="ECO:0000318"/>
    <property type="project" value="GO_Central"/>
</dbReference>
<dbReference type="Gene3D" id="3.10.20.90">
    <property type="entry name" value="Phosphatidylinositol 3-kinase Catalytic Subunit, Chain A, domain 1"/>
    <property type="match status" value="1"/>
</dbReference>
<dbReference type="CTD" id="20201450"/>
<reference evidence="1 3" key="2">
    <citation type="journal article" date="2013" name="Nature">
        <title>Insights into bilaterian evolution from three spiralian genomes.</title>
        <authorList>
            <person name="Simakov O."/>
            <person name="Marletaz F."/>
            <person name="Cho S.J."/>
            <person name="Edsinger-Gonzales E."/>
            <person name="Havlak P."/>
            <person name="Hellsten U."/>
            <person name="Kuo D.H."/>
            <person name="Larsson T."/>
            <person name="Lv J."/>
            <person name="Arendt D."/>
            <person name="Savage R."/>
            <person name="Osoegawa K."/>
            <person name="de Jong P."/>
            <person name="Grimwood J."/>
            <person name="Chapman J.A."/>
            <person name="Shapiro H."/>
            <person name="Aerts A."/>
            <person name="Otillar R.P."/>
            <person name="Terry A.Y."/>
            <person name="Boore J.L."/>
            <person name="Grigoriev I.V."/>
            <person name="Lindberg D.R."/>
            <person name="Seaver E.C."/>
            <person name="Weisblat D.A."/>
            <person name="Putnam N.H."/>
            <person name="Rokhsar D.S."/>
        </authorList>
    </citation>
    <scope>NUCLEOTIDE SEQUENCE</scope>
</reference>
<dbReference type="InParanoid" id="T1EY00"/>